<proteinExistence type="predicted"/>
<accession>A0AA89BW44</accession>
<evidence type="ECO:0000313" key="3">
    <source>
        <dbReference type="EMBL" id="KAK3098383.1"/>
    </source>
</evidence>
<dbReference type="GO" id="GO:0045087">
    <property type="term" value="P:innate immune response"/>
    <property type="evidence" value="ECO:0007669"/>
    <property type="project" value="TreeGrafter"/>
</dbReference>
<dbReference type="InterPro" id="IPR047153">
    <property type="entry name" value="TRIM45/56/19-like"/>
</dbReference>
<reference evidence="3" key="1">
    <citation type="submission" date="2019-08" db="EMBL/GenBank/DDBJ databases">
        <title>The improved chromosome-level genome for the pearl oyster Pinctada fucata martensii using PacBio sequencing and Hi-C.</title>
        <authorList>
            <person name="Zheng Z."/>
        </authorList>
    </citation>
    <scope>NUCLEOTIDE SEQUENCE</scope>
    <source>
        <strain evidence="3">ZZ-2019</strain>
        <tissue evidence="3">Adductor muscle</tissue>
    </source>
</reference>
<dbReference type="InterPro" id="IPR000315">
    <property type="entry name" value="Znf_B-box"/>
</dbReference>
<dbReference type="SUPFAM" id="SSF57845">
    <property type="entry name" value="B-box zinc-binding domain"/>
    <property type="match status" value="1"/>
</dbReference>
<dbReference type="InterPro" id="IPR011042">
    <property type="entry name" value="6-blade_b-propeller_TolB-like"/>
</dbReference>
<dbReference type="PANTHER" id="PTHR25462:SF299">
    <property type="entry name" value="E3 UBIQUITIN-PROTEIN LIGASE TRIM56"/>
    <property type="match status" value="1"/>
</dbReference>
<feature type="domain" description="B box-type" evidence="2">
    <location>
        <begin position="6"/>
        <end position="51"/>
    </location>
</feature>
<name>A0AA89BW44_PINIB</name>
<dbReference type="EMBL" id="VSWD01000007">
    <property type="protein sequence ID" value="KAK3098383.1"/>
    <property type="molecule type" value="Genomic_DNA"/>
</dbReference>
<dbReference type="PANTHER" id="PTHR25462">
    <property type="entry name" value="BONUS, ISOFORM C-RELATED"/>
    <property type="match status" value="1"/>
</dbReference>
<dbReference type="AlphaFoldDB" id="A0AA89BW44"/>
<dbReference type="Gene3D" id="2.120.10.30">
    <property type="entry name" value="TolB, C-terminal domain"/>
    <property type="match status" value="1"/>
</dbReference>
<keyword evidence="1" id="KW-0479">Metal-binding</keyword>
<dbReference type="GO" id="GO:0005654">
    <property type="term" value="C:nucleoplasm"/>
    <property type="evidence" value="ECO:0007669"/>
    <property type="project" value="TreeGrafter"/>
</dbReference>
<feature type="domain" description="B box-type" evidence="2">
    <location>
        <begin position="59"/>
        <end position="101"/>
    </location>
</feature>
<dbReference type="Gene3D" id="3.30.160.60">
    <property type="entry name" value="Classic Zinc Finger"/>
    <property type="match status" value="1"/>
</dbReference>
<gene>
    <name evidence="3" type="ORF">FSP39_018984</name>
</gene>
<keyword evidence="4" id="KW-1185">Reference proteome</keyword>
<dbReference type="Pfam" id="PF00643">
    <property type="entry name" value="zf-B_box"/>
    <property type="match status" value="1"/>
</dbReference>
<evidence type="ECO:0000259" key="2">
    <source>
        <dbReference type="PROSITE" id="PS50119"/>
    </source>
</evidence>
<sequence>MAALYQWTVPCIICEDPVEFHCNTCGDALCSRCKDNHLKSNATKLHDIVPYSQRSIPVKNTNECEKHHGQTFNAWCKTCNEPVCTECMLSAAHNRHNFGKLEEKIMEKRKELQRELNFQSSLLVKHESTLFSVKQNRDSYEKEIQVLSLGIGAHADKICKEVRTKEKKAMQILQDLGNDHQSKCIQYESSIKKDIKRCKNQLKEIEDVLRSNDSTKILTLKPKRGEISTDLTQTLNTRPVFKPGDISVNVLEKAFGSLSVMGIEGAKADSGPISSTASKSNASVAISTLLTENDLDPAITCVDANHAWVETSDATLKLIARDGSVMNTILFDFSLRLMTLSAEGDLLLCDFSNKCIRCLRKGSNVMSILFRTETIPHDICCLSSGEILVSSFAERRMTIYSRTGHVVKEVDSKLFRYPFSVTQHKDSKLLYVSDKRGRQLSAPGRVVCFGMNNKKMYQYTGRKNALDFTPCCLCIGRGYVIVSNFESNSVHILSKELNFLQYLMPKQSVTRPVCIDVDGDGHAWVGESQTHAIQIVKYRVK</sequence>
<protein>
    <recommendedName>
        <fullName evidence="2">B box-type domain-containing protein</fullName>
    </recommendedName>
</protein>
<dbReference type="Proteomes" id="UP001186944">
    <property type="component" value="Unassembled WGS sequence"/>
</dbReference>
<dbReference type="GO" id="GO:0061630">
    <property type="term" value="F:ubiquitin protein ligase activity"/>
    <property type="evidence" value="ECO:0007669"/>
    <property type="project" value="TreeGrafter"/>
</dbReference>
<comment type="caution">
    <text evidence="3">The sequence shown here is derived from an EMBL/GenBank/DDBJ whole genome shotgun (WGS) entry which is preliminary data.</text>
</comment>
<dbReference type="PROSITE" id="PS50119">
    <property type="entry name" value="ZF_BBOX"/>
    <property type="match status" value="2"/>
</dbReference>
<dbReference type="CDD" id="cd19756">
    <property type="entry name" value="Bbox2"/>
    <property type="match status" value="1"/>
</dbReference>
<dbReference type="SMART" id="SM00336">
    <property type="entry name" value="BBOX"/>
    <property type="match status" value="2"/>
</dbReference>
<organism evidence="3 4">
    <name type="scientific">Pinctada imbricata</name>
    <name type="common">Atlantic pearl-oyster</name>
    <name type="synonym">Pinctada martensii</name>
    <dbReference type="NCBI Taxonomy" id="66713"/>
    <lineage>
        <taxon>Eukaryota</taxon>
        <taxon>Metazoa</taxon>
        <taxon>Spiralia</taxon>
        <taxon>Lophotrochozoa</taxon>
        <taxon>Mollusca</taxon>
        <taxon>Bivalvia</taxon>
        <taxon>Autobranchia</taxon>
        <taxon>Pteriomorphia</taxon>
        <taxon>Pterioida</taxon>
        <taxon>Pterioidea</taxon>
        <taxon>Pteriidae</taxon>
        <taxon>Pinctada</taxon>
    </lineage>
</organism>
<keyword evidence="1" id="KW-0863">Zinc-finger</keyword>
<dbReference type="GO" id="GO:0008270">
    <property type="term" value="F:zinc ion binding"/>
    <property type="evidence" value="ECO:0007669"/>
    <property type="project" value="UniProtKB-KW"/>
</dbReference>
<dbReference type="SUPFAM" id="SSF101898">
    <property type="entry name" value="NHL repeat"/>
    <property type="match status" value="1"/>
</dbReference>
<evidence type="ECO:0000256" key="1">
    <source>
        <dbReference type="PROSITE-ProRule" id="PRU00024"/>
    </source>
</evidence>
<keyword evidence="1" id="KW-0862">Zinc</keyword>
<dbReference type="GO" id="GO:0060340">
    <property type="term" value="P:positive regulation of type I interferon-mediated signaling pathway"/>
    <property type="evidence" value="ECO:0007669"/>
    <property type="project" value="TreeGrafter"/>
</dbReference>
<evidence type="ECO:0000313" key="4">
    <source>
        <dbReference type="Proteomes" id="UP001186944"/>
    </source>
</evidence>